<dbReference type="PROSITE" id="PS50042">
    <property type="entry name" value="CNMP_BINDING_3"/>
    <property type="match status" value="1"/>
</dbReference>
<sequence length="824" mass="88140">MPSIPTVGSLHIPVSTAVVETLRDLATELDAKSGSIIGRGSDVMEQMNSTAVEFSELVSEPLRRQGAESIEAARKAMQGSVWGSTVTGQWADDAETYQKLAERYQGLWAEQVASDFGVTPASAGITGGMPSDVQAKVMDNAVAEAGAGSLATFQGVINAAYEQYKLDAKTAGSHLKGGPTPANLKSLAAGGGASWAMFNLFGAAAGVPPLTGQEGKEFAEWLREFINEDEALPADKRKMLEAILALAAEARDKQQNGGTLTTGQLDFLEQFFKGMEQPWTEHNPIQTGVLYLIPDILKGSDTPAADQALIMAAMGGGLLALSDPRIGGGGARMPGSMKTLVDHFFGTGDKPPYSRETGAELRALGKFFGAMRDQGGLDDLEGGKEYSAALTLAIADADSSYRLGSEDELISVLEVSTRNRDANAALLTGGLQHPDYGKETPEHVLRGLFGPQWKDDGKAAAGLIDWIGDDASSKDPAVADRAAQSAYALFTTMTNETPGSHWDQSAYDFFTDSYGEIGSFQDAPIGAANPEIAFAMGKTAAGYLDYFSAADNSGDDALSLGNPASQMYLSLDTRQNFVEMIMGSPAAGQKFGEAAYAHTLAEAAYADAWQDPEEARTQANESGMLMGLLDNGFNKVFTEAQTDADRATALATQHSNWTRAGAAAAKELILELPGTRSLGRLAQQGVRQLTELFKWTPGVAQSHNFIWEKGLTPDPADFQQTWDRSKEEWDFAVNHAVAQQALKDPDSGITIADIERADPRLVENGRLRPADELLGANEAPVNGSVNKNLDHRLATEELHRLFGDKLSDKLNEYLKTFDAQRKDQ</sequence>
<proteinExistence type="predicted"/>
<accession>A0ABN2G5V6</accession>
<organism evidence="2 3">
    <name type="scientific">Glycomyces endophyticus</name>
    <dbReference type="NCBI Taxonomy" id="480996"/>
    <lineage>
        <taxon>Bacteria</taxon>
        <taxon>Bacillati</taxon>
        <taxon>Actinomycetota</taxon>
        <taxon>Actinomycetes</taxon>
        <taxon>Glycomycetales</taxon>
        <taxon>Glycomycetaceae</taxon>
        <taxon>Glycomyces</taxon>
    </lineage>
</organism>
<reference evidence="2 3" key="1">
    <citation type="journal article" date="2019" name="Int. J. Syst. Evol. Microbiol.">
        <title>The Global Catalogue of Microorganisms (GCM) 10K type strain sequencing project: providing services to taxonomists for standard genome sequencing and annotation.</title>
        <authorList>
            <consortium name="The Broad Institute Genomics Platform"/>
            <consortium name="The Broad Institute Genome Sequencing Center for Infectious Disease"/>
            <person name="Wu L."/>
            <person name="Ma J."/>
        </authorList>
    </citation>
    <scope>NUCLEOTIDE SEQUENCE [LARGE SCALE GENOMIC DNA]</scope>
    <source>
        <strain evidence="2 3">JCM 16001</strain>
    </source>
</reference>
<evidence type="ECO:0000259" key="1">
    <source>
        <dbReference type="PROSITE" id="PS50042"/>
    </source>
</evidence>
<protein>
    <recommendedName>
        <fullName evidence="1">Cyclic nucleotide-binding domain-containing protein</fullName>
    </recommendedName>
</protein>
<gene>
    <name evidence="2" type="ORF">GCM10009830_09340</name>
</gene>
<evidence type="ECO:0000313" key="3">
    <source>
        <dbReference type="Proteomes" id="UP001499851"/>
    </source>
</evidence>
<dbReference type="EMBL" id="BAAAQF010000004">
    <property type="protein sequence ID" value="GAA1665873.1"/>
    <property type="molecule type" value="Genomic_DNA"/>
</dbReference>
<dbReference type="RefSeq" id="WP_344482362.1">
    <property type="nucleotide sequence ID" value="NZ_BAAAQF010000004.1"/>
</dbReference>
<dbReference type="InterPro" id="IPR000595">
    <property type="entry name" value="cNMP-bd_dom"/>
</dbReference>
<dbReference type="Proteomes" id="UP001499851">
    <property type="component" value="Unassembled WGS sequence"/>
</dbReference>
<evidence type="ECO:0000313" key="2">
    <source>
        <dbReference type="EMBL" id="GAA1665873.1"/>
    </source>
</evidence>
<comment type="caution">
    <text evidence="2">The sequence shown here is derived from an EMBL/GenBank/DDBJ whole genome shotgun (WGS) entry which is preliminary data.</text>
</comment>
<keyword evidence="3" id="KW-1185">Reference proteome</keyword>
<name>A0ABN2G5V6_9ACTN</name>
<feature type="domain" description="Cyclic nucleotide-binding" evidence="1">
    <location>
        <begin position="546"/>
        <end position="637"/>
    </location>
</feature>
<dbReference type="InterPro" id="IPR057037">
    <property type="entry name" value="TPR_rep_actino"/>
</dbReference>
<dbReference type="Pfam" id="PF23275">
    <property type="entry name" value="TPR_23"/>
    <property type="match status" value="1"/>
</dbReference>